<dbReference type="PRINTS" id="PR01415">
    <property type="entry name" value="ANKYRIN"/>
</dbReference>
<dbReference type="PANTHER" id="PTHR24147:SF53">
    <property type="entry name" value="ANKYRIN REPEAT DOMAIN 26"/>
    <property type="match status" value="1"/>
</dbReference>
<dbReference type="OrthoDB" id="9995210at2759"/>
<dbReference type="SUPFAM" id="SSF48403">
    <property type="entry name" value="Ankyrin repeat"/>
    <property type="match status" value="1"/>
</dbReference>
<gene>
    <name evidence="2" type="primary">Ankrd7_1</name>
    <name evidence="2" type="ORF">CAMPRO_R02840</name>
</gene>
<dbReference type="AlphaFoldDB" id="A0A851MI80"/>
<dbReference type="InterPro" id="IPR036770">
    <property type="entry name" value="Ankyrin_rpt-contain_sf"/>
</dbReference>
<dbReference type="PANTHER" id="PTHR24147">
    <property type="entry name" value="ANKYRIN REPEAT DOMAIN 36-RELATED"/>
    <property type="match status" value="1"/>
</dbReference>
<feature type="non-terminal residue" evidence="2">
    <location>
        <position position="1"/>
    </location>
</feature>
<feature type="repeat" description="ANK" evidence="1">
    <location>
        <begin position="70"/>
        <end position="102"/>
    </location>
</feature>
<dbReference type="Gene3D" id="1.25.40.20">
    <property type="entry name" value="Ankyrin repeat-containing domain"/>
    <property type="match status" value="1"/>
</dbReference>
<feature type="non-terminal residue" evidence="2">
    <location>
        <position position="134"/>
    </location>
</feature>
<evidence type="ECO:0000313" key="3">
    <source>
        <dbReference type="Proteomes" id="UP000614027"/>
    </source>
</evidence>
<keyword evidence="1" id="KW-0040">ANK repeat</keyword>
<accession>A0A851MI80</accession>
<dbReference type="PROSITE" id="PS50297">
    <property type="entry name" value="ANK_REP_REGION"/>
    <property type="match status" value="3"/>
</dbReference>
<evidence type="ECO:0000313" key="2">
    <source>
        <dbReference type="EMBL" id="NXC30829.1"/>
    </source>
</evidence>
<comment type="caution">
    <text evidence="2">The sequence shown here is derived from an EMBL/GenBank/DDBJ whole genome shotgun (WGS) entry which is preliminary data.</text>
</comment>
<feature type="repeat" description="ANK" evidence="1">
    <location>
        <begin position="103"/>
        <end position="134"/>
    </location>
</feature>
<dbReference type="SMART" id="SM00248">
    <property type="entry name" value="ANK"/>
    <property type="match status" value="4"/>
</dbReference>
<organism evidence="2 3">
    <name type="scientific">Campylorhamphus procurvoides</name>
    <dbReference type="NCBI Taxonomy" id="190295"/>
    <lineage>
        <taxon>Eukaryota</taxon>
        <taxon>Metazoa</taxon>
        <taxon>Chordata</taxon>
        <taxon>Craniata</taxon>
        <taxon>Vertebrata</taxon>
        <taxon>Euteleostomi</taxon>
        <taxon>Archelosauria</taxon>
        <taxon>Archosauria</taxon>
        <taxon>Dinosauria</taxon>
        <taxon>Saurischia</taxon>
        <taxon>Theropoda</taxon>
        <taxon>Coelurosauria</taxon>
        <taxon>Aves</taxon>
        <taxon>Neognathae</taxon>
        <taxon>Neoaves</taxon>
        <taxon>Telluraves</taxon>
        <taxon>Australaves</taxon>
        <taxon>Passeriformes</taxon>
        <taxon>Dendrocolaptidae</taxon>
        <taxon>Campylorhamphus</taxon>
    </lineage>
</organism>
<dbReference type="InterPro" id="IPR002110">
    <property type="entry name" value="Ankyrin_rpt"/>
</dbReference>
<dbReference type="Proteomes" id="UP000614027">
    <property type="component" value="Unassembled WGS sequence"/>
</dbReference>
<keyword evidence="3" id="KW-1185">Reference proteome</keyword>
<reference evidence="2" key="1">
    <citation type="submission" date="2019-09" db="EMBL/GenBank/DDBJ databases">
        <title>Bird 10,000 Genomes (B10K) Project - Family phase.</title>
        <authorList>
            <person name="Zhang G."/>
        </authorList>
    </citation>
    <scope>NUCLEOTIDE SEQUENCE</scope>
    <source>
        <strain evidence="2">B10K-DU-001-09</strain>
        <tissue evidence="2">Muscle</tissue>
    </source>
</reference>
<dbReference type="EMBL" id="WBMV01004840">
    <property type="protein sequence ID" value="NXC30829.1"/>
    <property type="molecule type" value="Genomic_DNA"/>
</dbReference>
<proteinExistence type="predicted"/>
<name>A0A851MI80_9DEND</name>
<dbReference type="Pfam" id="PF00023">
    <property type="entry name" value="Ank"/>
    <property type="match status" value="1"/>
</dbReference>
<dbReference type="Pfam" id="PF12796">
    <property type="entry name" value="Ank_2"/>
    <property type="match status" value="1"/>
</dbReference>
<dbReference type="InterPro" id="IPR050657">
    <property type="entry name" value="Ankyrin_repeat_domain"/>
</dbReference>
<dbReference type="PROSITE" id="PS50088">
    <property type="entry name" value="ANK_REPEAT"/>
    <property type="match status" value="3"/>
</dbReference>
<sequence length="134" mass="14697">SRTPLHLACMNGHEDTVRFLARKNCNLNRRGKFDKTPLIQAYERDIYRQHRDCASILLEHGASHGLRAAGGNTALPSAVMVSNGSLVGLLLEDGADTNVKNELGYTPLVLAITERRTEMIELLLQKGADANAED</sequence>
<protein>
    <submittedName>
        <fullName evidence="2">ANKR7 protein</fullName>
    </submittedName>
</protein>
<feature type="repeat" description="ANK" evidence="1">
    <location>
        <begin position="1"/>
        <end position="32"/>
    </location>
</feature>
<evidence type="ECO:0000256" key="1">
    <source>
        <dbReference type="PROSITE-ProRule" id="PRU00023"/>
    </source>
</evidence>